<dbReference type="Gene3D" id="3.10.590.10">
    <property type="entry name" value="ph1033 like domains"/>
    <property type="match status" value="1"/>
</dbReference>
<gene>
    <name evidence="2" type="ORF">ASZ90_018253</name>
</gene>
<dbReference type="GO" id="GO:0005634">
    <property type="term" value="C:nucleus"/>
    <property type="evidence" value="ECO:0007669"/>
    <property type="project" value="TreeGrafter"/>
</dbReference>
<comment type="caution">
    <text evidence="2">The sequence shown here is derived from an EMBL/GenBank/DDBJ whole genome shotgun (WGS) entry which is preliminary data.</text>
</comment>
<dbReference type="InterPro" id="IPR052181">
    <property type="entry name" value="5hmC_binding"/>
</dbReference>
<accession>A0A0W8E7H5</accession>
<dbReference type="AlphaFoldDB" id="A0A0W8E7H5"/>
<dbReference type="PANTHER" id="PTHR14087:SF7">
    <property type="entry name" value="THYMOCYTE NUCLEAR PROTEIN 1"/>
    <property type="match status" value="1"/>
</dbReference>
<dbReference type="InterPro" id="IPR015947">
    <property type="entry name" value="PUA-like_sf"/>
</dbReference>
<organism evidence="2">
    <name type="scientific">hydrocarbon metagenome</name>
    <dbReference type="NCBI Taxonomy" id="938273"/>
    <lineage>
        <taxon>unclassified sequences</taxon>
        <taxon>metagenomes</taxon>
        <taxon>ecological metagenomes</taxon>
    </lineage>
</organism>
<sequence>MNINKSYWLLKTEPNEYSWDNLTQETEAIWDGVRAPAAIKNIKQMKPGDLAFIYHTGKERNIIGIAEITSLPYLNPDNNELVFKLIALEKLPKAVTLKQIKESGMFVDWDLVRLPRLSVVPVDTKQWETILKWSKT</sequence>
<dbReference type="InterPro" id="IPR002740">
    <property type="entry name" value="EVE_domain"/>
</dbReference>
<proteinExistence type="predicted"/>
<name>A0A0W8E7H5_9ZZZZ</name>
<evidence type="ECO:0000259" key="1">
    <source>
        <dbReference type="Pfam" id="PF01878"/>
    </source>
</evidence>
<dbReference type="EMBL" id="LNQE01001852">
    <property type="protein sequence ID" value="KUG04353.1"/>
    <property type="molecule type" value="Genomic_DNA"/>
</dbReference>
<protein>
    <recommendedName>
        <fullName evidence="1">EVE domain-containing protein</fullName>
    </recommendedName>
</protein>
<dbReference type="Pfam" id="PF01878">
    <property type="entry name" value="EVE"/>
    <property type="match status" value="1"/>
</dbReference>
<feature type="domain" description="EVE" evidence="1">
    <location>
        <begin position="6"/>
        <end position="132"/>
    </location>
</feature>
<dbReference type="SUPFAM" id="SSF88697">
    <property type="entry name" value="PUA domain-like"/>
    <property type="match status" value="1"/>
</dbReference>
<evidence type="ECO:0000313" key="2">
    <source>
        <dbReference type="EMBL" id="KUG04353.1"/>
    </source>
</evidence>
<dbReference type="PANTHER" id="PTHR14087">
    <property type="entry name" value="THYMOCYTE NUCLEAR PROTEIN 1"/>
    <property type="match status" value="1"/>
</dbReference>
<reference evidence="2" key="1">
    <citation type="journal article" date="2015" name="Proc. Natl. Acad. Sci. U.S.A.">
        <title>Networks of energetic and metabolic interactions define dynamics in microbial communities.</title>
        <authorList>
            <person name="Embree M."/>
            <person name="Liu J.K."/>
            <person name="Al-Bassam M.M."/>
            <person name="Zengler K."/>
        </authorList>
    </citation>
    <scope>NUCLEOTIDE SEQUENCE</scope>
</reference>